<dbReference type="InterPro" id="IPR029063">
    <property type="entry name" value="SAM-dependent_MTases_sf"/>
</dbReference>
<evidence type="ECO:0000313" key="4">
    <source>
        <dbReference type="EMBL" id="MBO9198963.1"/>
    </source>
</evidence>
<dbReference type="PROSITE" id="PS51682">
    <property type="entry name" value="SAM_OMT_I"/>
    <property type="match status" value="1"/>
</dbReference>
<dbReference type="Gene3D" id="3.40.50.150">
    <property type="entry name" value="Vaccinia Virus protein VP39"/>
    <property type="match status" value="1"/>
</dbReference>
<dbReference type="InterPro" id="IPR050362">
    <property type="entry name" value="Cation-dep_OMT"/>
</dbReference>
<proteinExistence type="predicted"/>
<keyword evidence="2" id="KW-0808">Transferase</keyword>
<dbReference type="CDD" id="cd02440">
    <property type="entry name" value="AdoMet_MTases"/>
    <property type="match status" value="1"/>
</dbReference>
<dbReference type="Proteomes" id="UP000677244">
    <property type="component" value="Unassembled WGS sequence"/>
</dbReference>
<organism evidence="4 5">
    <name type="scientific">Niastella soli</name>
    <dbReference type="NCBI Taxonomy" id="2821487"/>
    <lineage>
        <taxon>Bacteria</taxon>
        <taxon>Pseudomonadati</taxon>
        <taxon>Bacteroidota</taxon>
        <taxon>Chitinophagia</taxon>
        <taxon>Chitinophagales</taxon>
        <taxon>Chitinophagaceae</taxon>
        <taxon>Niastella</taxon>
    </lineage>
</organism>
<reference evidence="4 5" key="1">
    <citation type="submission" date="2021-03" db="EMBL/GenBank/DDBJ databases">
        <title>Assistant Professor.</title>
        <authorList>
            <person name="Huq M.A."/>
        </authorList>
    </citation>
    <scope>NUCLEOTIDE SEQUENCE [LARGE SCALE GENOMIC DNA]</scope>
    <source>
        <strain evidence="4 5">MAH-29</strain>
    </source>
</reference>
<dbReference type="Pfam" id="PF01596">
    <property type="entry name" value="Methyltransf_3"/>
    <property type="match status" value="1"/>
</dbReference>
<gene>
    <name evidence="4" type="ORF">J7I42_01725</name>
</gene>
<evidence type="ECO:0000313" key="5">
    <source>
        <dbReference type="Proteomes" id="UP000677244"/>
    </source>
</evidence>
<dbReference type="RefSeq" id="WP_209137043.1">
    <property type="nucleotide sequence ID" value="NZ_JAGHKO010000001.1"/>
</dbReference>
<accession>A0ABS3YM48</accession>
<protein>
    <submittedName>
        <fullName evidence="4">O-methyltransferase</fullName>
    </submittedName>
</protein>
<dbReference type="SUPFAM" id="SSF53335">
    <property type="entry name" value="S-adenosyl-L-methionine-dependent methyltransferases"/>
    <property type="match status" value="1"/>
</dbReference>
<keyword evidence="1" id="KW-0489">Methyltransferase</keyword>
<evidence type="ECO:0000256" key="2">
    <source>
        <dbReference type="ARBA" id="ARBA00022679"/>
    </source>
</evidence>
<evidence type="ECO:0000256" key="3">
    <source>
        <dbReference type="ARBA" id="ARBA00022691"/>
    </source>
</evidence>
<dbReference type="InterPro" id="IPR002935">
    <property type="entry name" value="SAM_O-MeTrfase"/>
</dbReference>
<name>A0ABS3YM48_9BACT</name>
<dbReference type="PANTHER" id="PTHR10509:SF14">
    <property type="entry name" value="CAFFEOYL-COA O-METHYLTRANSFERASE 3-RELATED"/>
    <property type="match status" value="1"/>
</dbReference>
<dbReference type="PANTHER" id="PTHR10509">
    <property type="entry name" value="O-METHYLTRANSFERASE-RELATED"/>
    <property type="match status" value="1"/>
</dbReference>
<sequence length="215" mass="23698">MDIIDPLAEAYASQYSSPDEALLQEIAATTQAQHPHAHMLSGHVQGKFLEMISCLMAPRRILEIGTFTGYSALCLAKGLLKDGKIHTIELREQDASVAQANFNRSIDSGKIILHIGNALTIIPDLQETWDLVFIDADKVSYTQYYQLVLPLVRPGGVIIADNVLFHGQVLQPHPGGISGKNAKAIQAFNEYVLQDVQVDKVLLTIRDGLLMIRKK</sequence>
<comment type="caution">
    <text evidence="4">The sequence shown here is derived from an EMBL/GenBank/DDBJ whole genome shotgun (WGS) entry which is preliminary data.</text>
</comment>
<keyword evidence="3" id="KW-0949">S-adenosyl-L-methionine</keyword>
<evidence type="ECO:0000256" key="1">
    <source>
        <dbReference type="ARBA" id="ARBA00022603"/>
    </source>
</evidence>
<dbReference type="EMBL" id="JAGHKO010000001">
    <property type="protein sequence ID" value="MBO9198963.1"/>
    <property type="molecule type" value="Genomic_DNA"/>
</dbReference>
<keyword evidence="5" id="KW-1185">Reference proteome</keyword>